<proteinExistence type="predicted"/>
<dbReference type="EMBL" id="CM037151">
    <property type="protein sequence ID" value="KAH7844145.1"/>
    <property type="molecule type" value="Genomic_DNA"/>
</dbReference>
<keyword evidence="2" id="KW-1185">Reference proteome</keyword>
<organism evidence="1 2">
    <name type="scientific">Vaccinium darrowii</name>
    <dbReference type="NCBI Taxonomy" id="229202"/>
    <lineage>
        <taxon>Eukaryota</taxon>
        <taxon>Viridiplantae</taxon>
        <taxon>Streptophyta</taxon>
        <taxon>Embryophyta</taxon>
        <taxon>Tracheophyta</taxon>
        <taxon>Spermatophyta</taxon>
        <taxon>Magnoliopsida</taxon>
        <taxon>eudicotyledons</taxon>
        <taxon>Gunneridae</taxon>
        <taxon>Pentapetalae</taxon>
        <taxon>asterids</taxon>
        <taxon>Ericales</taxon>
        <taxon>Ericaceae</taxon>
        <taxon>Vaccinioideae</taxon>
        <taxon>Vaccinieae</taxon>
        <taxon>Vaccinium</taxon>
    </lineage>
</organism>
<sequence>MQLLGSPGIHKRCQVPTSSYYLEEVPEKLKVTTTNFTAHNNIGESSGIHLVDSPLPKLSESSLIYNQIEGSFSLKDGSPFSSNKELVPIVSPPTDIELPYKTIFKLCMLVQRGNLIRPTFDMNLFRLVDPWQREGKCIEDAQRSYFSQMTAIMNLLGGSMNSTLDIVLPKNFQTHNTSCW</sequence>
<dbReference type="Proteomes" id="UP000828048">
    <property type="component" value="Chromosome 1"/>
</dbReference>
<protein>
    <submittedName>
        <fullName evidence="1">Uncharacterized protein</fullName>
    </submittedName>
</protein>
<evidence type="ECO:0000313" key="2">
    <source>
        <dbReference type="Proteomes" id="UP000828048"/>
    </source>
</evidence>
<name>A0ACB7XUJ0_9ERIC</name>
<gene>
    <name evidence="1" type="ORF">Vadar_024814</name>
</gene>
<reference evidence="1 2" key="1">
    <citation type="journal article" date="2021" name="Hortic Res">
        <title>High-quality reference genome and annotation aids understanding of berry development for evergreen blueberry (Vaccinium darrowii).</title>
        <authorList>
            <person name="Yu J."/>
            <person name="Hulse-Kemp A.M."/>
            <person name="Babiker E."/>
            <person name="Staton M."/>
        </authorList>
    </citation>
    <scope>NUCLEOTIDE SEQUENCE [LARGE SCALE GENOMIC DNA]</scope>
    <source>
        <strain evidence="2">cv. NJ 8807/NJ 8810</strain>
        <tissue evidence="1">Young leaf</tissue>
    </source>
</reference>
<comment type="caution">
    <text evidence="1">The sequence shown here is derived from an EMBL/GenBank/DDBJ whole genome shotgun (WGS) entry which is preliminary data.</text>
</comment>
<accession>A0ACB7XUJ0</accession>
<evidence type="ECO:0000313" key="1">
    <source>
        <dbReference type="EMBL" id="KAH7844145.1"/>
    </source>
</evidence>